<evidence type="ECO:0000313" key="12">
    <source>
        <dbReference type="EMBL" id="CAL4803656.1"/>
    </source>
</evidence>
<evidence type="ECO:0000259" key="10">
    <source>
        <dbReference type="PROSITE" id="PS51456"/>
    </source>
</evidence>
<dbReference type="Gene3D" id="1.20.58.530">
    <property type="match status" value="1"/>
</dbReference>
<dbReference type="EMBL" id="CAMXCT020006579">
    <property type="protein sequence ID" value="CAL1169719.1"/>
    <property type="molecule type" value="Genomic_DNA"/>
</dbReference>
<gene>
    <name evidence="11" type="ORF">C1SCF055_LOCUS41095</name>
</gene>
<dbReference type="Pfam" id="PF17820">
    <property type="entry name" value="PDZ_6"/>
    <property type="match status" value="1"/>
</dbReference>
<comment type="caution">
    <text evidence="6">Lacks conserved residue(s) required for the propagation of feature annotation.</text>
</comment>
<dbReference type="OrthoDB" id="6108017at2759"/>
<evidence type="ECO:0000313" key="13">
    <source>
        <dbReference type="Proteomes" id="UP001152797"/>
    </source>
</evidence>
<proteinExistence type="inferred from homology"/>
<evidence type="ECO:0000256" key="5">
    <source>
        <dbReference type="ARBA" id="ARBA00023203"/>
    </source>
</evidence>
<dbReference type="Gene3D" id="1.10.10.820">
    <property type="match status" value="1"/>
</dbReference>
<dbReference type="GO" id="GO:0007015">
    <property type="term" value="P:actin filament organization"/>
    <property type="evidence" value="ECO:0007669"/>
    <property type="project" value="TreeGrafter"/>
</dbReference>
<evidence type="ECO:0000256" key="7">
    <source>
        <dbReference type="SAM" id="Coils"/>
    </source>
</evidence>
<keyword evidence="1" id="KW-0547">Nucleotide-binding</keyword>
<dbReference type="AlphaFoldDB" id="A0A9P1DU21"/>
<dbReference type="GO" id="GO:0005737">
    <property type="term" value="C:cytoplasm"/>
    <property type="evidence" value="ECO:0007669"/>
    <property type="project" value="TreeGrafter"/>
</dbReference>
<dbReference type="PRINTS" id="PR00193">
    <property type="entry name" value="MYOSINHEAVY"/>
</dbReference>
<dbReference type="GO" id="GO:0051015">
    <property type="term" value="F:actin filament binding"/>
    <property type="evidence" value="ECO:0007669"/>
    <property type="project" value="TreeGrafter"/>
</dbReference>
<dbReference type="GO" id="GO:0005524">
    <property type="term" value="F:ATP binding"/>
    <property type="evidence" value="ECO:0007669"/>
    <property type="project" value="UniProtKB-KW"/>
</dbReference>
<dbReference type="CDD" id="cd00124">
    <property type="entry name" value="MYSc"/>
    <property type="match status" value="1"/>
</dbReference>
<accession>A0A9P1DU21</accession>
<evidence type="ECO:0000256" key="8">
    <source>
        <dbReference type="SAM" id="MobiDB-lite"/>
    </source>
</evidence>
<keyword evidence="3 6" id="KW-0518">Myosin</keyword>
<feature type="coiled-coil region" evidence="7">
    <location>
        <begin position="703"/>
        <end position="783"/>
    </location>
</feature>
<dbReference type="InterPro" id="IPR001478">
    <property type="entry name" value="PDZ"/>
</dbReference>
<feature type="compositionally biased region" description="Polar residues" evidence="8">
    <location>
        <begin position="925"/>
        <end position="940"/>
    </location>
</feature>
<dbReference type="InterPro" id="IPR001609">
    <property type="entry name" value="Myosin_head_motor_dom-like"/>
</dbReference>
<reference evidence="11" key="1">
    <citation type="submission" date="2022-10" db="EMBL/GenBank/DDBJ databases">
        <authorList>
            <person name="Chen Y."/>
            <person name="Dougan E. K."/>
            <person name="Chan C."/>
            <person name="Rhodes N."/>
            <person name="Thang M."/>
        </authorList>
    </citation>
    <scope>NUCLEOTIDE SEQUENCE</scope>
</reference>
<keyword evidence="4" id="KW-0505">Motor protein</keyword>
<evidence type="ECO:0000313" key="11">
    <source>
        <dbReference type="EMBL" id="CAI4016344.1"/>
    </source>
</evidence>
<evidence type="ECO:0000256" key="6">
    <source>
        <dbReference type="PROSITE-ProRule" id="PRU00782"/>
    </source>
</evidence>
<dbReference type="GO" id="GO:0000146">
    <property type="term" value="F:microfilament motor activity"/>
    <property type="evidence" value="ECO:0007669"/>
    <property type="project" value="TreeGrafter"/>
</dbReference>
<dbReference type="InterPro" id="IPR027417">
    <property type="entry name" value="P-loop_NTPase"/>
</dbReference>
<dbReference type="PROSITE" id="PS50096">
    <property type="entry name" value="IQ"/>
    <property type="match status" value="3"/>
</dbReference>
<evidence type="ECO:0000256" key="4">
    <source>
        <dbReference type="ARBA" id="ARBA00023175"/>
    </source>
</evidence>
<comment type="caution">
    <text evidence="11">The sequence shown here is derived from an EMBL/GenBank/DDBJ whole genome shotgun (WGS) entry which is preliminary data.</text>
</comment>
<keyword evidence="13" id="KW-1185">Reference proteome</keyword>
<dbReference type="Pfam" id="PF00063">
    <property type="entry name" value="Myosin_head"/>
    <property type="match status" value="1"/>
</dbReference>
<dbReference type="GO" id="GO:0016459">
    <property type="term" value="C:myosin complex"/>
    <property type="evidence" value="ECO:0007669"/>
    <property type="project" value="UniProtKB-KW"/>
</dbReference>
<feature type="domain" description="PDZ" evidence="9">
    <location>
        <begin position="1084"/>
        <end position="1120"/>
    </location>
</feature>
<dbReference type="Gene3D" id="1.20.5.4820">
    <property type="match status" value="1"/>
</dbReference>
<comment type="similarity">
    <text evidence="6">Belongs to the TRAFAC class myosin-kinesin ATPase superfamily. Myosin family.</text>
</comment>
<dbReference type="Proteomes" id="UP001152797">
    <property type="component" value="Unassembled WGS sequence"/>
</dbReference>
<evidence type="ECO:0000256" key="3">
    <source>
        <dbReference type="ARBA" id="ARBA00023123"/>
    </source>
</evidence>
<name>A0A9P1DU21_9DINO</name>
<organism evidence="11">
    <name type="scientific">Cladocopium goreaui</name>
    <dbReference type="NCBI Taxonomy" id="2562237"/>
    <lineage>
        <taxon>Eukaryota</taxon>
        <taxon>Sar</taxon>
        <taxon>Alveolata</taxon>
        <taxon>Dinophyceae</taxon>
        <taxon>Suessiales</taxon>
        <taxon>Symbiodiniaceae</taxon>
        <taxon>Cladocopium</taxon>
    </lineage>
</organism>
<feature type="compositionally biased region" description="Basic and acidic residues" evidence="8">
    <location>
        <begin position="795"/>
        <end position="813"/>
    </location>
</feature>
<dbReference type="SMART" id="SM00015">
    <property type="entry name" value="IQ"/>
    <property type="match status" value="4"/>
</dbReference>
<evidence type="ECO:0000259" key="9">
    <source>
        <dbReference type="PROSITE" id="PS50106"/>
    </source>
</evidence>
<dbReference type="CDD" id="cd00136">
    <property type="entry name" value="PDZ_canonical"/>
    <property type="match status" value="1"/>
</dbReference>
<keyword evidence="2" id="KW-0067">ATP-binding</keyword>
<dbReference type="Pfam" id="PF00612">
    <property type="entry name" value="IQ"/>
    <property type="match status" value="1"/>
</dbReference>
<dbReference type="Gene3D" id="2.30.42.10">
    <property type="match status" value="1"/>
</dbReference>
<keyword evidence="5 6" id="KW-0009">Actin-binding</keyword>
<dbReference type="SMART" id="SM00242">
    <property type="entry name" value="MYSc"/>
    <property type="match status" value="1"/>
</dbReference>
<reference evidence="12 13" key="2">
    <citation type="submission" date="2024-05" db="EMBL/GenBank/DDBJ databases">
        <authorList>
            <person name="Chen Y."/>
            <person name="Shah S."/>
            <person name="Dougan E. K."/>
            <person name="Thang M."/>
            <person name="Chan C."/>
        </authorList>
    </citation>
    <scope>NUCLEOTIDE SEQUENCE [LARGE SCALE GENOMIC DNA]</scope>
</reference>
<dbReference type="GO" id="GO:0016020">
    <property type="term" value="C:membrane"/>
    <property type="evidence" value="ECO:0007669"/>
    <property type="project" value="TreeGrafter"/>
</dbReference>
<protein>
    <submittedName>
        <fullName evidence="12">Myosin motor domain-containing protein</fullName>
    </submittedName>
</protein>
<dbReference type="InterPro" id="IPR036961">
    <property type="entry name" value="Kinesin_motor_dom_sf"/>
</dbReference>
<dbReference type="Gene3D" id="3.40.850.10">
    <property type="entry name" value="Kinesin motor domain"/>
    <property type="match status" value="1"/>
</dbReference>
<dbReference type="InterPro" id="IPR041489">
    <property type="entry name" value="PDZ_6"/>
</dbReference>
<dbReference type="SUPFAM" id="SSF52540">
    <property type="entry name" value="P-loop containing nucleoside triphosphate hydrolases"/>
    <property type="match status" value="1"/>
</dbReference>
<sequence>MAHLAFMASSDDASHIRRIVESNPLLESFGNAQTVRNDNSSRFGKFIELQLNSECRLEGSKCRTYLLEKSRVVSQDAGERNFHIFYQMLAADPETRATIGLGDSSLTRGTLRYTSMGASKTDTIEGRSDAQSFKGTTDALALLAIQGDKLTRLMRSLAGVLLLGQLDFAGSEETSHVADASKQAAARAAEVLAVNVNELERSLTHRTIRMRNESVVKQLPPGSATGNRDALGKEIYARVFDWLVEQICLATGAPPEQAKCFVGLLDIFGFESFAINRFEQLCINYANEKLQQKFTHDVFKAVQQEYTAEGIPWDRIEFKDNAPILALIESKLGIVAMLNEECVRPKGSNQNFVSKLVSVHKEDPSFSAPKLGKLRELQFCIRHYAGEVMYTAEGWLDRNNDAVSEDLLALMRGSQNELLASLFTEETKAKRDTVATKFKISLAQLMETIGQTTTQYVRCIKPNQNKSPVEVNNEMVVEQLRCAGVIEAIRISRAGFPARMPLKEFAQRFQLLVQSYICKGLLQFSVKMPVVMGTDHGENCKKILSSLLGKDETYQVGRTRVYFKGGVLESLEEKRALLIQAAAIELGRRIRGHQVQRRFEQMKHVVRRSQAIWRMNLARSSYRRVRRVVLFCQTRRRAVLAARRLQELRRHKAAARLQAQWRRREAMKQLDGARKAAIQIQALARCWMCKRHYLVSLAEFKEQAKLENQVKALKAKLEAQERQAASAASANSSEATQAPAEILEALQALGAENAKLHMELDRLREENDKLRRENQKLKAMDTARGAKLASYNRSRKYDEEHKGRDNASECDREELHTMSETTTMAATAESAPGGPVRSLQLYPPLNEFWEDVPCVGIPYLQTGSLVHLKLGANVLFVDIHGKSLMWQAWMSNHTGYRNSMGFIVERCAEQDQKQKTKRSSIWGGPSSSPKDTTPRPGSSTGDCIGETFVLRSSWTTKYVKMGGLLDWYCLQVSGKSVDDAAVFTCKPVYAGAESYSFALKLHGKDKYLCLQNDGSVAMEKVSDVETSPNKQNIIAGFECLLPATSYDIVIYEQQIGLTVSKDLPLRVVGFKNVQGAPNGGRPHEAGPAEASGRVRVGDVITNVNGKDVTRSQREEVLNLINAERPVTLRFLSIDPT</sequence>
<dbReference type="SUPFAM" id="SSF50156">
    <property type="entry name" value="PDZ domain-like"/>
    <property type="match status" value="1"/>
</dbReference>
<feature type="region of interest" description="Disordered" evidence="8">
    <location>
        <begin position="914"/>
        <end position="940"/>
    </location>
</feature>
<dbReference type="InterPro" id="IPR036034">
    <property type="entry name" value="PDZ_sf"/>
</dbReference>
<dbReference type="EMBL" id="CAMXCT030006579">
    <property type="protein sequence ID" value="CAL4803656.1"/>
    <property type="molecule type" value="Genomic_DNA"/>
</dbReference>
<dbReference type="PROSITE" id="PS51456">
    <property type="entry name" value="MYOSIN_MOTOR"/>
    <property type="match status" value="1"/>
</dbReference>
<dbReference type="PANTHER" id="PTHR13140:SF706">
    <property type="entry name" value="DILUTE CLASS UNCONVENTIONAL MYOSIN, ISOFORM C"/>
    <property type="match status" value="1"/>
</dbReference>
<feature type="region of interest" description="Actin-binding" evidence="6">
    <location>
        <begin position="442"/>
        <end position="464"/>
    </location>
</feature>
<dbReference type="PROSITE" id="PS50106">
    <property type="entry name" value="PDZ"/>
    <property type="match status" value="1"/>
</dbReference>
<dbReference type="Gene3D" id="1.20.120.720">
    <property type="entry name" value="Myosin VI head, motor domain, U50 subdomain"/>
    <property type="match status" value="1"/>
</dbReference>
<dbReference type="EMBL" id="CAMXCT010006579">
    <property type="protein sequence ID" value="CAI4016344.1"/>
    <property type="molecule type" value="Genomic_DNA"/>
</dbReference>
<feature type="domain" description="Myosin motor" evidence="10">
    <location>
        <begin position="1"/>
        <end position="576"/>
    </location>
</feature>
<feature type="region of interest" description="Disordered" evidence="8">
    <location>
        <begin position="789"/>
        <end position="813"/>
    </location>
</feature>
<dbReference type="InterPro" id="IPR000048">
    <property type="entry name" value="IQ_motif_EF-hand-BS"/>
</dbReference>
<keyword evidence="7" id="KW-0175">Coiled coil</keyword>
<evidence type="ECO:0000256" key="2">
    <source>
        <dbReference type="ARBA" id="ARBA00022840"/>
    </source>
</evidence>
<evidence type="ECO:0000256" key="1">
    <source>
        <dbReference type="ARBA" id="ARBA00022741"/>
    </source>
</evidence>
<dbReference type="SMART" id="SM00228">
    <property type="entry name" value="PDZ"/>
    <property type="match status" value="1"/>
</dbReference>
<dbReference type="PANTHER" id="PTHR13140">
    <property type="entry name" value="MYOSIN"/>
    <property type="match status" value="1"/>
</dbReference>